<comment type="caution">
    <text evidence="2">The sequence shown here is derived from an EMBL/GenBank/DDBJ whole genome shotgun (WGS) entry which is preliminary data.</text>
</comment>
<keyword evidence="3" id="KW-1185">Reference proteome</keyword>
<dbReference type="EMBL" id="CATNWA010016236">
    <property type="protein sequence ID" value="CAI9591065.1"/>
    <property type="molecule type" value="Genomic_DNA"/>
</dbReference>
<accession>A0ABN9F1Y7</accession>
<feature type="compositionally biased region" description="Basic and acidic residues" evidence="1">
    <location>
        <begin position="23"/>
        <end position="34"/>
    </location>
</feature>
<proteinExistence type="predicted"/>
<evidence type="ECO:0000256" key="1">
    <source>
        <dbReference type="SAM" id="MobiDB-lite"/>
    </source>
</evidence>
<evidence type="ECO:0000313" key="3">
    <source>
        <dbReference type="Proteomes" id="UP001162483"/>
    </source>
</evidence>
<gene>
    <name evidence="2" type="ORF">SPARVUS_LOCUS11140284</name>
</gene>
<feature type="region of interest" description="Disordered" evidence="1">
    <location>
        <begin position="1"/>
        <end position="36"/>
    </location>
</feature>
<protein>
    <submittedName>
        <fullName evidence="2">Uncharacterized protein</fullName>
    </submittedName>
</protein>
<dbReference type="Proteomes" id="UP001162483">
    <property type="component" value="Unassembled WGS sequence"/>
</dbReference>
<reference evidence="2" key="1">
    <citation type="submission" date="2023-05" db="EMBL/GenBank/DDBJ databases">
        <authorList>
            <person name="Stuckert A."/>
        </authorList>
    </citation>
    <scope>NUCLEOTIDE SEQUENCE</scope>
</reference>
<feature type="non-terminal residue" evidence="2">
    <location>
        <position position="58"/>
    </location>
</feature>
<sequence>MPASAGLHCRGHRRRDIAGAQDKVSEEQMPEQRRMVSPSVARGYRFWLHSGIPPGRLS</sequence>
<name>A0ABN9F1Y7_9NEOB</name>
<evidence type="ECO:0000313" key="2">
    <source>
        <dbReference type="EMBL" id="CAI9591065.1"/>
    </source>
</evidence>
<organism evidence="2 3">
    <name type="scientific">Staurois parvus</name>
    <dbReference type="NCBI Taxonomy" id="386267"/>
    <lineage>
        <taxon>Eukaryota</taxon>
        <taxon>Metazoa</taxon>
        <taxon>Chordata</taxon>
        <taxon>Craniata</taxon>
        <taxon>Vertebrata</taxon>
        <taxon>Euteleostomi</taxon>
        <taxon>Amphibia</taxon>
        <taxon>Batrachia</taxon>
        <taxon>Anura</taxon>
        <taxon>Neobatrachia</taxon>
        <taxon>Ranoidea</taxon>
        <taxon>Ranidae</taxon>
        <taxon>Staurois</taxon>
    </lineage>
</organism>